<accession>N1VWW8</accession>
<dbReference type="EMBL" id="AOGW02000022">
    <property type="protein sequence ID" value="EMY59896.1"/>
    <property type="molecule type" value="Genomic_DNA"/>
</dbReference>
<gene>
    <name evidence="1" type="ORF">LEP1GSC203_0394</name>
</gene>
<organism evidence="1 2">
    <name type="scientific">Leptospira terpstrae serovar Hualin str. LT 11-33 = ATCC 700639</name>
    <dbReference type="NCBI Taxonomy" id="1257025"/>
    <lineage>
        <taxon>Bacteria</taxon>
        <taxon>Pseudomonadati</taxon>
        <taxon>Spirochaetota</taxon>
        <taxon>Spirochaetia</taxon>
        <taxon>Leptospirales</taxon>
        <taxon>Leptospiraceae</taxon>
        <taxon>Leptospira</taxon>
    </lineage>
</organism>
<keyword evidence="2" id="KW-1185">Reference proteome</keyword>
<dbReference type="STRING" id="1257025.LEP1GSC203_0394"/>
<comment type="caution">
    <text evidence="1">The sequence shown here is derived from an EMBL/GenBank/DDBJ whole genome shotgun (WGS) entry which is preliminary data.</text>
</comment>
<proteinExistence type="predicted"/>
<dbReference type="Gene3D" id="2.30.30.40">
    <property type="entry name" value="SH3 Domains"/>
    <property type="match status" value="1"/>
</dbReference>
<protein>
    <submittedName>
        <fullName evidence="1">SH3 domain protein</fullName>
    </submittedName>
</protein>
<name>N1VWW8_9LEPT</name>
<evidence type="ECO:0000313" key="2">
    <source>
        <dbReference type="Proteomes" id="UP000012371"/>
    </source>
</evidence>
<dbReference type="Proteomes" id="UP000012371">
    <property type="component" value="Unassembled WGS sequence"/>
</dbReference>
<sequence>MTDILNVRKNPSINSEIINQIPYGTKINTKKTEILEIFDGKSSSWHYVKEVNGFVLDNFLARQPEIKNSKKLTLKSSYSFLRCNPYGIGIYKTLTLSNKESNLKDEFIDFIQGERKILTGSYNLKNNYIQLEMKESELQKIDYSEGKSIIKEKNKSKNQKIKIINLIWKDQIKGFITDEQEKYLAASKYKLDIKKCTFTNIKCKEYNPFKEKCTEERENSDVCDDVGYYCNR</sequence>
<reference evidence="1" key="1">
    <citation type="submission" date="2013-03" db="EMBL/GenBank/DDBJ databases">
        <authorList>
            <person name="Harkins D.M."/>
            <person name="Durkin A.S."/>
            <person name="Brinkac L.M."/>
            <person name="Haft D.H."/>
            <person name="Selengut J.D."/>
            <person name="Sanka R."/>
            <person name="DePew J."/>
            <person name="Purushe J."/>
            <person name="Hartskeerl R.A."/>
            <person name="Ahmed A."/>
            <person name="van der Linden H."/>
            <person name="Goris M.G.A."/>
            <person name="Vinetz J.M."/>
            <person name="Sutton G.G."/>
            <person name="Nierman W.C."/>
            <person name="Fouts D.E."/>
        </authorList>
    </citation>
    <scope>NUCLEOTIDE SEQUENCE [LARGE SCALE GENOMIC DNA]</scope>
    <source>
        <strain evidence="1">LT 11-33</strain>
    </source>
</reference>
<dbReference type="AlphaFoldDB" id="N1VWW8"/>
<evidence type="ECO:0000313" key="1">
    <source>
        <dbReference type="EMBL" id="EMY59896.1"/>
    </source>
</evidence>